<reference evidence="2" key="1">
    <citation type="submission" date="2023-03" db="EMBL/GenBank/DDBJ databases">
        <title>Chromosome-scale reference genome and RAD-based genetic map of yellow starthistle (Centaurea solstitialis) reveal putative structural variation and QTLs associated with invader traits.</title>
        <authorList>
            <person name="Reatini B."/>
            <person name="Cang F.A."/>
            <person name="Jiang Q."/>
            <person name="Mckibben M.T.W."/>
            <person name="Barker M.S."/>
            <person name="Rieseberg L.H."/>
            <person name="Dlugosch K.M."/>
        </authorList>
    </citation>
    <scope>NUCLEOTIDE SEQUENCE</scope>
    <source>
        <strain evidence="2">CAN-66</strain>
        <tissue evidence="2">Leaf</tissue>
    </source>
</reference>
<protein>
    <submittedName>
        <fullName evidence="2">Uncharacterized protein</fullName>
    </submittedName>
</protein>
<dbReference type="AlphaFoldDB" id="A0AA38WLN5"/>
<keyword evidence="3" id="KW-1185">Reference proteome</keyword>
<accession>A0AA38WLN5</accession>
<feature type="region of interest" description="Disordered" evidence="1">
    <location>
        <begin position="143"/>
        <end position="176"/>
    </location>
</feature>
<sequence>MNEGKHKLNKPPRTLKQKADSDVCGPLDVMSKPDYDKLKQTTLNIYNPIKEKLKMVAWKESAVRCMNGDMAWEWGYGKIQLKNVGYGVHCAAASDVRGPLHVMSKPDYDKLKQTTLNILNPIKEKLKMAAWKESAMFDLRGERGTRQGSATMMGKGEQMNDDGAVANDWRRGRRQESAERQIFGSCSLV</sequence>
<dbReference type="EMBL" id="JARYMX010000001">
    <property type="protein sequence ID" value="KAJ9565402.1"/>
    <property type="molecule type" value="Genomic_DNA"/>
</dbReference>
<gene>
    <name evidence="2" type="ORF">OSB04_001368</name>
</gene>
<comment type="caution">
    <text evidence="2">The sequence shown here is derived from an EMBL/GenBank/DDBJ whole genome shotgun (WGS) entry which is preliminary data.</text>
</comment>
<feature type="non-terminal residue" evidence="2">
    <location>
        <position position="189"/>
    </location>
</feature>
<evidence type="ECO:0000313" key="3">
    <source>
        <dbReference type="Proteomes" id="UP001172457"/>
    </source>
</evidence>
<evidence type="ECO:0000313" key="2">
    <source>
        <dbReference type="EMBL" id="KAJ9565402.1"/>
    </source>
</evidence>
<feature type="compositionally biased region" description="Basic residues" evidence="1">
    <location>
        <begin position="7"/>
        <end position="16"/>
    </location>
</feature>
<feature type="region of interest" description="Disordered" evidence="1">
    <location>
        <begin position="1"/>
        <end position="21"/>
    </location>
</feature>
<dbReference type="Proteomes" id="UP001172457">
    <property type="component" value="Chromosome 1"/>
</dbReference>
<proteinExistence type="predicted"/>
<name>A0AA38WLN5_9ASTR</name>
<evidence type="ECO:0000256" key="1">
    <source>
        <dbReference type="SAM" id="MobiDB-lite"/>
    </source>
</evidence>
<organism evidence="2 3">
    <name type="scientific">Centaurea solstitialis</name>
    <name type="common">yellow star-thistle</name>
    <dbReference type="NCBI Taxonomy" id="347529"/>
    <lineage>
        <taxon>Eukaryota</taxon>
        <taxon>Viridiplantae</taxon>
        <taxon>Streptophyta</taxon>
        <taxon>Embryophyta</taxon>
        <taxon>Tracheophyta</taxon>
        <taxon>Spermatophyta</taxon>
        <taxon>Magnoliopsida</taxon>
        <taxon>eudicotyledons</taxon>
        <taxon>Gunneridae</taxon>
        <taxon>Pentapetalae</taxon>
        <taxon>asterids</taxon>
        <taxon>campanulids</taxon>
        <taxon>Asterales</taxon>
        <taxon>Asteraceae</taxon>
        <taxon>Carduoideae</taxon>
        <taxon>Cardueae</taxon>
        <taxon>Centaureinae</taxon>
        <taxon>Centaurea</taxon>
    </lineage>
</organism>